<proteinExistence type="predicted"/>
<protein>
    <recommendedName>
        <fullName evidence="4">WXG100 family type VII secretion target</fullName>
    </recommendedName>
</protein>
<name>A0A4V4HPI3_9ACTN</name>
<accession>A0A4V4HPI3</accession>
<dbReference type="AlphaFoldDB" id="A0A4V4HPI3"/>
<gene>
    <name evidence="2" type="ORF">E9998_06880</name>
</gene>
<feature type="region of interest" description="Disordered" evidence="1">
    <location>
        <begin position="1"/>
        <end position="37"/>
    </location>
</feature>
<comment type="caution">
    <text evidence="2">The sequence shown here is derived from an EMBL/GenBank/DDBJ whole genome shotgun (WGS) entry which is preliminary data.</text>
</comment>
<evidence type="ECO:0000313" key="2">
    <source>
        <dbReference type="EMBL" id="THV30096.1"/>
    </source>
</evidence>
<dbReference type="Proteomes" id="UP000305792">
    <property type="component" value="Unassembled WGS sequence"/>
</dbReference>
<sequence>MSDEIEKPTWQDEAPEAEHGVLTDPSQLSGENWTPDSGTVTEQALQIDGVSNVASAYDSGKSVVEAAQGVDSLTDWEGMFGLASTFGDAVTNIGDQVQGICDFAKVLAENPLGWLAGTITEFLLGIFQPLDDLVQLVSGNEGLITNSSEMWGSVADGCPQVADFFSQTAESALQGWEGDAANAARTRVTEVGFGLQIMGFLAVGMKHLLVKAAELAAAAYEKVKGYIADGVEWVLTRIVAYLAASWATLGAAVPVAVADTVRKVCTLLMDAYNWIKRAIEVFVNMVKASQMVQQVVTKVKPVLDFLQKAQPYIAGAQQAYEGYQFAQEFAADPGGTAQQTAQDQITQRYGDLAGDAFGQVFK</sequence>
<dbReference type="OrthoDB" id="5180306at2"/>
<evidence type="ECO:0000313" key="3">
    <source>
        <dbReference type="Proteomes" id="UP000305792"/>
    </source>
</evidence>
<dbReference type="EMBL" id="STGX01000004">
    <property type="protein sequence ID" value="THV30096.1"/>
    <property type="molecule type" value="Genomic_DNA"/>
</dbReference>
<organism evidence="2 3">
    <name type="scientific">Glycomyces paridis</name>
    <dbReference type="NCBI Taxonomy" id="2126555"/>
    <lineage>
        <taxon>Bacteria</taxon>
        <taxon>Bacillati</taxon>
        <taxon>Actinomycetota</taxon>
        <taxon>Actinomycetes</taxon>
        <taxon>Glycomycetales</taxon>
        <taxon>Glycomycetaceae</taxon>
        <taxon>Glycomyces</taxon>
    </lineage>
</organism>
<feature type="compositionally biased region" description="Basic and acidic residues" evidence="1">
    <location>
        <begin position="1"/>
        <end position="21"/>
    </location>
</feature>
<reference evidence="2 3" key="1">
    <citation type="journal article" date="2018" name="Int. J. Syst. Evol. Microbiol.">
        <title>Glycomyces paridis sp. nov., isolated from the medicinal plant Paris polyphylla.</title>
        <authorList>
            <person name="Fang X.M."/>
            <person name="Bai J.L."/>
            <person name="Su J."/>
            <person name="Zhao L.L."/>
            <person name="Liu H.Y."/>
            <person name="Ma B.P."/>
            <person name="Zhang Y.Q."/>
            <person name="Yu L.Y."/>
        </authorList>
    </citation>
    <scope>NUCLEOTIDE SEQUENCE [LARGE SCALE GENOMIC DNA]</scope>
    <source>
        <strain evidence="2 3">CPCC 204357</strain>
    </source>
</reference>
<dbReference type="RefSeq" id="WP_136528969.1">
    <property type="nucleotide sequence ID" value="NZ_STGX01000004.1"/>
</dbReference>
<feature type="compositionally biased region" description="Polar residues" evidence="1">
    <location>
        <begin position="24"/>
        <end position="37"/>
    </location>
</feature>
<evidence type="ECO:0000256" key="1">
    <source>
        <dbReference type="SAM" id="MobiDB-lite"/>
    </source>
</evidence>
<keyword evidence="3" id="KW-1185">Reference proteome</keyword>
<evidence type="ECO:0008006" key="4">
    <source>
        <dbReference type="Google" id="ProtNLM"/>
    </source>
</evidence>